<reference evidence="2 3" key="1">
    <citation type="submission" date="2018-02" db="EMBL/GenBank/DDBJ databases">
        <title>Comparative genomes isolates from brazilian mangrove.</title>
        <authorList>
            <person name="Araujo J.E."/>
            <person name="Taketani R.G."/>
            <person name="Silva M.C.P."/>
            <person name="Loureco M.V."/>
            <person name="Andreote F.D."/>
        </authorList>
    </citation>
    <scope>NUCLEOTIDE SEQUENCE [LARGE SCALE GENOMIC DNA]</scope>
    <source>
        <strain evidence="2 3">HEX-2 MGV</strain>
    </source>
</reference>
<dbReference type="EMBL" id="PUIA01000030">
    <property type="protein sequence ID" value="PQO35290.1"/>
    <property type="molecule type" value="Genomic_DNA"/>
</dbReference>
<proteinExistence type="predicted"/>
<evidence type="ECO:0000313" key="2">
    <source>
        <dbReference type="EMBL" id="PQO35290.1"/>
    </source>
</evidence>
<dbReference type="Proteomes" id="UP000240009">
    <property type="component" value="Unassembled WGS sequence"/>
</dbReference>
<dbReference type="PANTHER" id="PTHR37946">
    <property type="entry name" value="SLL1969 PROTEIN"/>
    <property type="match status" value="1"/>
</dbReference>
<organism evidence="2 3">
    <name type="scientific">Blastopirellula marina</name>
    <dbReference type="NCBI Taxonomy" id="124"/>
    <lineage>
        <taxon>Bacteria</taxon>
        <taxon>Pseudomonadati</taxon>
        <taxon>Planctomycetota</taxon>
        <taxon>Planctomycetia</taxon>
        <taxon>Pirellulales</taxon>
        <taxon>Pirellulaceae</taxon>
        <taxon>Blastopirellula</taxon>
    </lineage>
</organism>
<dbReference type="SUPFAM" id="SSF53474">
    <property type="entry name" value="alpha/beta-Hydrolases"/>
    <property type="match status" value="1"/>
</dbReference>
<name>A0A2S8FTA9_9BACT</name>
<accession>A0A2S8FTA9</accession>
<dbReference type="PANTHER" id="PTHR37946:SF1">
    <property type="entry name" value="SLL1969 PROTEIN"/>
    <property type="match status" value="1"/>
</dbReference>
<evidence type="ECO:0000313" key="3">
    <source>
        <dbReference type="Proteomes" id="UP000240009"/>
    </source>
</evidence>
<feature type="domain" description="AB hydrolase-1" evidence="1">
    <location>
        <begin position="15"/>
        <end position="112"/>
    </location>
</feature>
<sequence>METQLQQELDRPERVILIHGLSGNRWVLGPLNRFLKKHHYLPSRWCYRSVGNSVTNHAQRLKAFLEEEADSREPLHFVTHSMGGIILRAVLADTNWQRPGRLVMLAPPNHGSNVAALASRGLHYLCPALSDISTSPDSLVHRLPMVQSLDTGVIAATQDLLVHLESTYIGNQVDHVLVPCGHNRILRHPESLQEILHFLKNGRFSEGALRVAATASPGGVMV</sequence>
<dbReference type="Pfam" id="PF12697">
    <property type="entry name" value="Abhydrolase_6"/>
    <property type="match status" value="1"/>
</dbReference>
<evidence type="ECO:0000259" key="1">
    <source>
        <dbReference type="Pfam" id="PF12697"/>
    </source>
</evidence>
<dbReference type="AlphaFoldDB" id="A0A2S8FTA9"/>
<dbReference type="Gene3D" id="3.40.50.1820">
    <property type="entry name" value="alpha/beta hydrolase"/>
    <property type="match status" value="1"/>
</dbReference>
<dbReference type="RefSeq" id="WP_105352513.1">
    <property type="nucleotide sequence ID" value="NZ_PUIA01000030.1"/>
</dbReference>
<dbReference type="InterPro" id="IPR000073">
    <property type="entry name" value="AB_hydrolase_1"/>
</dbReference>
<protein>
    <recommendedName>
        <fullName evidence="1">AB hydrolase-1 domain-containing protein</fullName>
    </recommendedName>
</protein>
<comment type="caution">
    <text evidence="2">The sequence shown here is derived from an EMBL/GenBank/DDBJ whole genome shotgun (WGS) entry which is preliminary data.</text>
</comment>
<dbReference type="InterPro" id="IPR029058">
    <property type="entry name" value="AB_hydrolase_fold"/>
</dbReference>
<gene>
    <name evidence="2" type="ORF">C5Y96_09655</name>
</gene>
<dbReference type="OrthoDB" id="556502at2"/>